<reference evidence="2 3" key="1">
    <citation type="submission" date="2011-04" db="EMBL/GenBank/DDBJ databases">
        <authorList>
            <person name="Muzny D."/>
            <person name="Qin X."/>
            <person name="Deng J."/>
            <person name="Jiang H."/>
            <person name="Liu Y."/>
            <person name="Qu J."/>
            <person name="Song X.-Z."/>
            <person name="Zhang L."/>
            <person name="Thornton R."/>
            <person name="Coyle M."/>
            <person name="Francisco L."/>
            <person name="Jackson L."/>
            <person name="Javaid M."/>
            <person name="Korchina V."/>
            <person name="Kovar C."/>
            <person name="Mata R."/>
            <person name="Mathew T."/>
            <person name="Ngo R."/>
            <person name="Nguyen L."/>
            <person name="Nguyen N."/>
            <person name="Okwuonu G."/>
            <person name="Ongeri F."/>
            <person name="Pham C."/>
            <person name="Simmons D."/>
            <person name="Wilczek-Boney K."/>
            <person name="Hale W."/>
            <person name="Jakkamsetti A."/>
            <person name="Pham P."/>
            <person name="Ruth R."/>
            <person name="San Lucas F."/>
            <person name="Warren J."/>
            <person name="Zhang J."/>
            <person name="Zhao Z."/>
            <person name="Zhou C."/>
            <person name="Zhu D."/>
            <person name="Lee S."/>
            <person name="Bess C."/>
            <person name="Blankenburg K."/>
            <person name="Forbes L."/>
            <person name="Fu Q."/>
            <person name="Gubbala S."/>
            <person name="Hirani K."/>
            <person name="Jayaseelan J.C."/>
            <person name="Lara F."/>
            <person name="Munidasa M."/>
            <person name="Palculict T."/>
            <person name="Patil S."/>
            <person name="Pu L.-L."/>
            <person name="Saada N."/>
            <person name="Tang L."/>
            <person name="Weissenberger G."/>
            <person name="Zhu Y."/>
            <person name="Hemphill L."/>
            <person name="Shang Y."/>
            <person name="Youmans B."/>
            <person name="Ayvaz T."/>
            <person name="Ross M."/>
            <person name="Santibanez J."/>
            <person name="Aqrawi P."/>
            <person name="Gross S."/>
            <person name="Joshi V."/>
            <person name="Fowler G."/>
            <person name="Nazareth L."/>
            <person name="Reid J."/>
            <person name="Worley K."/>
            <person name="Petrosino J."/>
            <person name="Highlander S."/>
            <person name="Gibbs R."/>
        </authorList>
    </citation>
    <scope>NUCLEOTIDE SEQUENCE [LARGE SCALE GENOMIC DNA]</scope>
    <source>
        <strain evidence="2 3">DSM 3688</strain>
    </source>
</reference>
<dbReference type="Gene3D" id="2.60.120.10">
    <property type="entry name" value="Jelly Rolls"/>
    <property type="match status" value="1"/>
</dbReference>
<evidence type="ECO:0000259" key="1">
    <source>
        <dbReference type="Pfam" id="PF07883"/>
    </source>
</evidence>
<dbReference type="AlphaFoldDB" id="F9D5T1"/>
<dbReference type="InterPro" id="IPR013096">
    <property type="entry name" value="Cupin_2"/>
</dbReference>
<dbReference type="SUPFAM" id="SSF51182">
    <property type="entry name" value="RmlC-like cupins"/>
    <property type="match status" value="1"/>
</dbReference>
<name>F9D5T1_PREDD</name>
<dbReference type="CDD" id="cd02230">
    <property type="entry name" value="cupin_HP0902-like"/>
    <property type="match status" value="1"/>
</dbReference>
<evidence type="ECO:0000313" key="3">
    <source>
        <dbReference type="Proteomes" id="UP000007820"/>
    </source>
</evidence>
<proteinExistence type="predicted"/>
<evidence type="ECO:0000313" key="2">
    <source>
        <dbReference type="EMBL" id="EGQ12954.1"/>
    </source>
</evidence>
<gene>
    <name evidence="2" type="ORF">HMPREF9136_2209</name>
</gene>
<dbReference type="PANTHER" id="PTHR37694:SF1">
    <property type="entry name" value="SLR8022 PROTEIN"/>
    <property type="match status" value="1"/>
</dbReference>
<dbReference type="InterPro" id="IPR011051">
    <property type="entry name" value="RmlC_Cupin_sf"/>
</dbReference>
<dbReference type="STRING" id="908937.Prede_2030"/>
<feature type="domain" description="Cupin type-2" evidence="1">
    <location>
        <begin position="46"/>
        <end position="102"/>
    </location>
</feature>
<dbReference type="PANTHER" id="PTHR37694">
    <property type="entry name" value="SLR8022 PROTEIN"/>
    <property type="match status" value="1"/>
</dbReference>
<dbReference type="eggNOG" id="COG1917">
    <property type="taxonomic scope" value="Bacteria"/>
</dbReference>
<dbReference type="InterPro" id="IPR014710">
    <property type="entry name" value="RmlC-like_jellyroll"/>
</dbReference>
<sequence>MFNQRDAIMKKFEKGQTFQAGELVDYAEDGVVSKELVHNDAGSVTLFSFDAGQGLSEHTAPFDALLQVLDGEMELTVSGVRHVVTAGRCFVIPSGAPHSVHAGRRFKMMITMIRG</sequence>
<protein>
    <submittedName>
        <fullName evidence="2">Cupin domain protein</fullName>
    </submittedName>
</protein>
<comment type="caution">
    <text evidence="2">The sequence shown here is derived from an EMBL/GenBank/DDBJ whole genome shotgun (WGS) entry which is preliminary data.</text>
</comment>
<dbReference type="Pfam" id="PF07883">
    <property type="entry name" value="Cupin_2"/>
    <property type="match status" value="1"/>
</dbReference>
<accession>F9D5T1</accession>
<dbReference type="EMBL" id="AFPW01000037">
    <property type="protein sequence ID" value="EGQ12954.1"/>
    <property type="molecule type" value="Genomic_DNA"/>
</dbReference>
<dbReference type="Proteomes" id="UP000007820">
    <property type="component" value="Unassembled WGS sequence"/>
</dbReference>
<organism evidence="2 3">
    <name type="scientific">Prevotella dentalis (strain ATCC 49559 / DSM 3688 / JCM 13448 / NCTC 12043 / ES 2772)</name>
    <name type="common">Mitsuokella dentalis</name>
    <dbReference type="NCBI Taxonomy" id="908937"/>
    <lineage>
        <taxon>Bacteria</taxon>
        <taxon>Pseudomonadati</taxon>
        <taxon>Bacteroidota</taxon>
        <taxon>Bacteroidia</taxon>
        <taxon>Bacteroidales</taxon>
        <taxon>Prevotellaceae</taxon>
        <taxon>Prevotella</taxon>
    </lineage>
</organism>